<dbReference type="Proteomes" id="UP000243723">
    <property type="component" value="Unassembled WGS sequence"/>
</dbReference>
<evidence type="ECO:0000256" key="2">
    <source>
        <dbReference type="ARBA" id="ARBA00022692"/>
    </source>
</evidence>
<feature type="domain" description="Endoplasmic reticulum vesicle transporter N-terminal" evidence="8">
    <location>
        <begin position="22"/>
        <end position="110"/>
    </location>
</feature>
<dbReference type="STRING" id="40998.A0A2P7YIT6"/>
<feature type="region of interest" description="Disordered" evidence="6">
    <location>
        <begin position="130"/>
        <end position="151"/>
    </location>
</feature>
<dbReference type="GO" id="GO:0030134">
    <property type="term" value="C:COPII-coated ER to Golgi transport vesicle"/>
    <property type="evidence" value="ECO:0007669"/>
    <property type="project" value="TreeGrafter"/>
</dbReference>
<organism evidence="9 10">
    <name type="scientific">Elsinoe australis</name>
    <dbReference type="NCBI Taxonomy" id="40998"/>
    <lineage>
        <taxon>Eukaryota</taxon>
        <taxon>Fungi</taxon>
        <taxon>Dikarya</taxon>
        <taxon>Ascomycota</taxon>
        <taxon>Pezizomycotina</taxon>
        <taxon>Dothideomycetes</taxon>
        <taxon>Dothideomycetidae</taxon>
        <taxon>Myriangiales</taxon>
        <taxon>Elsinoaceae</taxon>
        <taxon>Elsinoe</taxon>
    </lineage>
</organism>
<name>A0A2P7YIT6_9PEZI</name>
<dbReference type="OrthoDB" id="5541786at2759"/>
<dbReference type="GO" id="GO:0006888">
    <property type="term" value="P:endoplasmic reticulum to Golgi vesicle-mediated transport"/>
    <property type="evidence" value="ECO:0007669"/>
    <property type="project" value="UniProtKB-UniRule"/>
</dbReference>
<comment type="caution">
    <text evidence="9">The sequence shown here is derived from an EMBL/GenBank/DDBJ whole genome shotgun (WGS) entry which is preliminary data.</text>
</comment>
<feature type="compositionally biased region" description="Basic and acidic residues" evidence="6">
    <location>
        <begin position="139"/>
        <end position="150"/>
    </location>
</feature>
<keyword evidence="10" id="KW-1185">Reference proteome</keyword>
<evidence type="ECO:0000256" key="6">
    <source>
        <dbReference type="SAM" id="MobiDB-lite"/>
    </source>
</evidence>
<keyword evidence="5" id="KW-0333">Golgi apparatus</keyword>
<keyword evidence="5" id="KW-0931">ER-Golgi transport</keyword>
<dbReference type="Pfam" id="PF13850">
    <property type="entry name" value="ERGIC_N"/>
    <property type="match status" value="1"/>
</dbReference>
<accession>A0A2P7YIT6</accession>
<dbReference type="GO" id="GO:0033116">
    <property type="term" value="C:endoplasmic reticulum-Golgi intermediate compartment membrane"/>
    <property type="evidence" value="ECO:0007669"/>
    <property type="project" value="UniProtKB-SubCell"/>
</dbReference>
<dbReference type="AlphaFoldDB" id="A0A2P7YIT6"/>
<evidence type="ECO:0000256" key="3">
    <source>
        <dbReference type="ARBA" id="ARBA00022989"/>
    </source>
</evidence>
<gene>
    <name evidence="9" type="ORF">B9Z65_5679</name>
</gene>
<dbReference type="PANTHER" id="PTHR10984:SF81">
    <property type="entry name" value="ER-DERIVED VESICLES PROTEIN ERV41"/>
    <property type="match status" value="1"/>
</dbReference>
<dbReference type="InterPro" id="IPR039542">
    <property type="entry name" value="Erv_N"/>
</dbReference>
<evidence type="ECO:0000256" key="1">
    <source>
        <dbReference type="ARBA" id="ARBA00004370"/>
    </source>
</evidence>
<dbReference type="EMBL" id="NHZQ01000422">
    <property type="protein sequence ID" value="PSK35864.1"/>
    <property type="molecule type" value="Genomic_DNA"/>
</dbReference>
<dbReference type="InterPro" id="IPR012936">
    <property type="entry name" value="Erv_C"/>
</dbReference>
<evidence type="ECO:0000256" key="4">
    <source>
        <dbReference type="ARBA" id="ARBA00023136"/>
    </source>
</evidence>
<dbReference type="GO" id="GO:0006890">
    <property type="term" value="P:retrograde vesicle-mediated transport, Golgi to endoplasmic reticulum"/>
    <property type="evidence" value="ECO:0007669"/>
    <property type="project" value="TreeGrafter"/>
</dbReference>
<evidence type="ECO:0000259" key="8">
    <source>
        <dbReference type="Pfam" id="PF13850"/>
    </source>
</evidence>
<keyword evidence="5" id="KW-0813">Transport</keyword>
<keyword evidence="2" id="KW-0812">Transmembrane</keyword>
<evidence type="ECO:0000256" key="5">
    <source>
        <dbReference type="RuleBase" id="RU369013"/>
    </source>
</evidence>
<keyword evidence="4" id="KW-0472">Membrane</keyword>
<keyword evidence="3" id="KW-1133">Transmembrane helix</keyword>
<comment type="similarity">
    <text evidence="5">Belongs to the ERGIC family.</text>
</comment>
<dbReference type="InterPro" id="IPR045888">
    <property type="entry name" value="Erv"/>
</dbReference>
<sequence>MNGFAEHGMDESAFGDKGGLSVKAFDAFPKTKPSYQTKTHSGGVWTVILIILSTILGFTELRRWWAGHTTHTFSVEKGISHDLQINLDIVLAMKCEDIRINVQDASGDRILAGEALNRAPTMWSHWSGKKAGHTLGHSQTERDQADHSSQYDEEDVHDYLGAVRGYRSFPSTPRVPRGTAPDSCRVFGTLAGNKVQGDFHITARGHGYMEFGQHLDHESFNFTHQINELSFGPFYPSLTNPLDNTRASTEDHFYKFQYYVSVVPTIYTTDSKAVQRMHPGVSPGSSDEALKALQRSWAMRGSNTVFTNQYAVTEQSHDVPEHAVPGVFVKYDIEPILLTIAEEWDGWLAMLVRVVNVVSGILVAGGWAFQMSDWVREVMRRGRKRTDSSFGGVLHGRSASMEEKRAY</sequence>
<protein>
    <recommendedName>
        <fullName evidence="5">Endoplasmic reticulum-Golgi intermediate compartment protein</fullName>
    </recommendedName>
</protein>
<dbReference type="PANTHER" id="PTHR10984">
    <property type="entry name" value="ENDOPLASMIC RETICULUM-GOLGI INTERMEDIATE COMPARTMENT PROTEIN"/>
    <property type="match status" value="1"/>
</dbReference>
<dbReference type="Pfam" id="PF07970">
    <property type="entry name" value="COPIIcoated_ERV"/>
    <property type="match status" value="1"/>
</dbReference>
<dbReference type="GO" id="GO:0005789">
    <property type="term" value="C:endoplasmic reticulum membrane"/>
    <property type="evidence" value="ECO:0007669"/>
    <property type="project" value="UniProtKB-SubCell"/>
</dbReference>
<evidence type="ECO:0000313" key="10">
    <source>
        <dbReference type="Proteomes" id="UP000243723"/>
    </source>
</evidence>
<feature type="domain" description="Endoplasmic reticulum vesicle transporter C-terminal" evidence="7">
    <location>
        <begin position="182"/>
        <end position="365"/>
    </location>
</feature>
<keyword evidence="5" id="KW-0256">Endoplasmic reticulum</keyword>
<dbReference type="GO" id="GO:0000139">
    <property type="term" value="C:Golgi membrane"/>
    <property type="evidence" value="ECO:0007669"/>
    <property type="project" value="UniProtKB-SubCell"/>
</dbReference>
<comment type="function">
    <text evidence="5">Plays a role in transport between endoplasmic reticulum and Golgi.</text>
</comment>
<proteinExistence type="inferred from homology"/>
<comment type="subcellular location">
    <subcellularLocation>
        <location evidence="5">Endoplasmic reticulum membrane</location>
        <topology evidence="5">Multi-pass membrane protein</topology>
    </subcellularLocation>
    <subcellularLocation>
        <location evidence="5">Endoplasmic reticulum-Golgi intermediate compartment membrane</location>
        <topology evidence="5">Multi-pass membrane protein</topology>
    </subcellularLocation>
    <subcellularLocation>
        <location evidence="5">Golgi apparatus membrane</location>
        <topology evidence="5">Multi-pass membrane protein</topology>
    </subcellularLocation>
    <subcellularLocation>
        <location evidence="1">Membrane</location>
    </subcellularLocation>
</comment>
<evidence type="ECO:0000259" key="7">
    <source>
        <dbReference type="Pfam" id="PF07970"/>
    </source>
</evidence>
<reference evidence="9 10" key="1">
    <citation type="submission" date="2017-05" db="EMBL/GenBank/DDBJ databases">
        <title>Draft genome sequence of Elsinoe australis.</title>
        <authorList>
            <person name="Cheng Q."/>
        </authorList>
    </citation>
    <scope>NUCLEOTIDE SEQUENCE [LARGE SCALE GENOMIC DNA]</scope>
    <source>
        <strain evidence="9 10">NL1</strain>
    </source>
</reference>
<evidence type="ECO:0000313" key="9">
    <source>
        <dbReference type="EMBL" id="PSK35864.1"/>
    </source>
</evidence>